<dbReference type="InterPro" id="IPR050553">
    <property type="entry name" value="Thioredoxin_ResA/DsbE_sf"/>
</dbReference>
<evidence type="ECO:0000256" key="1">
    <source>
        <dbReference type="ARBA" id="ARBA00023284"/>
    </source>
</evidence>
<evidence type="ECO:0000313" key="4">
    <source>
        <dbReference type="EMBL" id="SPZ85697.1"/>
    </source>
</evidence>
<gene>
    <name evidence="4" type="primary">resA_7</name>
    <name evidence="4" type="ORF">NCTC11343_02259</name>
</gene>
<name>A0A2X2ITY7_SPHMU</name>
<dbReference type="GeneID" id="97180998"/>
<dbReference type="Pfam" id="PF00578">
    <property type="entry name" value="AhpC-TSA"/>
    <property type="match status" value="1"/>
</dbReference>
<evidence type="ECO:0000259" key="3">
    <source>
        <dbReference type="PROSITE" id="PS51352"/>
    </source>
</evidence>
<feature type="domain" description="Thioredoxin" evidence="3">
    <location>
        <begin position="32"/>
        <end position="170"/>
    </location>
</feature>
<accession>A0A2X2ITY7</accession>
<dbReference type="GO" id="GO:0016491">
    <property type="term" value="F:oxidoreductase activity"/>
    <property type="evidence" value="ECO:0007669"/>
    <property type="project" value="InterPro"/>
</dbReference>
<dbReference type="InterPro" id="IPR017937">
    <property type="entry name" value="Thioredoxin_CS"/>
</dbReference>
<dbReference type="AlphaFoldDB" id="A0A2X2ITY7"/>
<keyword evidence="1" id="KW-0676">Redox-active center</keyword>
<dbReference type="InterPro" id="IPR036249">
    <property type="entry name" value="Thioredoxin-like_sf"/>
</dbReference>
<dbReference type="EMBL" id="UAUU01000008">
    <property type="protein sequence ID" value="SPZ85697.1"/>
    <property type="molecule type" value="Genomic_DNA"/>
</dbReference>
<dbReference type="CDD" id="cd02966">
    <property type="entry name" value="TlpA_like_family"/>
    <property type="match status" value="1"/>
</dbReference>
<organism evidence="4 5">
    <name type="scientific">Sphingobacterium multivorum</name>
    <dbReference type="NCBI Taxonomy" id="28454"/>
    <lineage>
        <taxon>Bacteria</taxon>
        <taxon>Pseudomonadati</taxon>
        <taxon>Bacteroidota</taxon>
        <taxon>Sphingobacteriia</taxon>
        <taxon>Sphingobacteriales</taxon>
        <taxon>Sphingobacteriaceae</taxon>
        <taxon>Sphingobacterium</taxon>
    </lineage>
</organism>
<reference evidence="4 5" key="1">
    <citation type="submission" date="2018-06" db="EMBL/GenBank/DDBJ databases">
        <authorList>
            <consortium name="Pathogen Informatics"/>
            <person name="Doyle S."/>
        </authorList>
    </citation>
    <scope>NUCLEOTIDE SEQUENCE [LARGE SCALE GENOMIC DNA]</scope>
    <source>
        <strain evidence="4 5">NCTC11343</strain>
    </source>
</reference>
<feature type="signal peptide" evidence="2">
    <location>
        <begin position="1"/>
        <end position="24"/>
    </location>
</feature>
<dbReference type="Proteomes" id="UP000251241">
    <property type="component" value="Unassembled WGS sequence"/>
</dbReference>
<dbReference type="InterPro" id="IPR013766">
    <property type="entry name" value="Thioredoxin_domain"/>
</dbReference>
<dbReference type="RefSeq" id="WP_239468879.1">
    <property type="nucleotide sequence ID" value="NZ_CP069793.1"/>
</dbReference>
<proteinExistence type="predicted"/>
<sequence length="197" mass="22684">MNMNFIPKAFFLFTLCLIHVIGHAQESNNNKKLWAKSILNQQAPKLEVEQWLTDVPDTKGKFILIDFWATWCGPCRKVIPELNEWHKKYGDKLVIIGLSDEKAAVIKKAKEIKIDYFSAIDTKAKLKKQLEVQGIPHCILVDPEGIVRWEGFPTLEGHELTDDVVSGLIRKYSRKRGRFKDSSPYFLRQEEVMLAGL</sequence>
<dbReference type="PROSITE" id="PS51352">
    <property type="entry name" value="THIOREDOXIN_2"/>
    <property type="match status" value="1"/>
</dbReference>
<dbReference type="PROSITE" id="PS00194">
    <property type="entry name" value="THIOREDOXIN_1"/>
    <property type="match status" value="1"/>
</dbReference>
<protein>
    <submittedName>
        <fullName evidence="4">Thiol-disulfide oxidoreductase resA</fullName>
    </submittedName>
</protein>
<dbReference type="GO" id="GO:0016209">
    <property type="term" value="F:antioxidant activity"/>
    <property type="evidence" value="ECO:0007669"/>
    <property type="project" value="InterPro"/>
</dbReference>
<evidence type="ECO:0000256" key="2">
    <source>
        <dbReference type="SAM" id="SignalP"/>
    </source>
</evidence>
<dbReference type="PANTHER" id="PTHR42852">
    <property type="entry name" value="THIOL:DISULFIDE INTERCHANGE PROTEIN DSBE"/>
    <property type="match status" value="1"/>
</dbReference>
<keyword evidence="2" id="KW-0732">Signal</keyword>
<dbReference type="Gene3D" id="3.40.30.10">
    <property type="entry name" value="Glutaredoxin"/>
    <property type="match status" value="1"/>
</dbReference>
<dbReference type="PANTHER" id="PTHR42852:SF13">
    <property type="entry name" value="PROTEIN DIPZ"/>
    <property type="match status" value="1"/>
</dbReference>
<dbReference type="SUPFAM" id="SSF52833">
    <property type="entry name" value="Thioredoxin-like"/>
    <property type="match status" value="1"/>
</dbReference>
<feature type="chain" id="PRO_5015937407" evidence="2">
    <location>
        <begin position="25"/>
        <end position="197"/>
    </location>
</feature>
<evidence type="ECO:0000313" key="5">
    <source>
        <dbReference type="Proteomes" id="UP000251241"/>
    </source>
</evidence>
<dbReference type="InterPro" id="IPR000866">
    <property type="entry name" value="AhpC/TSA"/>
</dbReference>